<reference evidence="2" key="1">
    <citation type="journal article" date="2014" name="Front. Microbiol.">
        <title>High frequency of phylogenetically diverse reductive dehalogenase-homologous genes in deep subseafloor sedimentary metagenomes.</title>
        <authorList>
            <person name="Kawai M."/>
            <person name="Futagami T."/>
            <person name="Toyoda A."/>
            <person name="Takaki Y."/>
            <person name="Nishi S."/>
            <person name="Hori S."/>
            <person name="Arai W."/>
            <person name="Tsubouchi T."/>
            <person name="Morono Y."/>
            <person name="Uchiyama I."/>
            <person name="Ito T."/>
            <person name="Fujiyama A."/>
            <person name="Inagaki F."/>
            <person name="Takami H."/>
        </authorList>
    </citation>
    <scope>NUCLEOTIDE SEQUENCE</scope>
    <source>
        <strain evidence="2">Expedition CK06-06</strain>
    </source>
</reference>
<evidence type="ECO:0000256" key="1">
    <source>
        <dbReference type="SAM" id="Phobius"/>
    </source>
</evidence>
<feature type="transmembrane region" description="Helical" evidence="1">
    <location>
        <begin position="21"/>
        <end position="47"/>
    </location>
</feature>
<name>X0T048_9ZZZZ</name>
<organism evidence="2">
    <name type="scientific">marine sediment metagenome</name>
    <dbReference type="NCBI Taxonomy" id="412755"/>
    <lineage>
        <taxon>unclassified sequences</taxon>
        <taxon>metagenomes</taxon>
        <taxon>ecological metagenomes</taxon>
    </lineage>
</organism>
<proteinExistence type="predicted"/>
<dbReference type="AlphaFoldDB" id="X0T048"/>
<keyword evidence="1" id="KW-0472">Membrane</keyword>
<evidence type="ECO:0000313" key="2">
    <source>
        <dbReference type="EMBL" id="GAF86584.1"/>
    </source>
</evidence>
<dbReference type="InterPro" id="IPR021737">
    <property type="entry name" value="Phage_phiKZ_Orf197"/>
</dbReference>
<dbReference type="Pfam" id="PF11750">
    <property type="entry name" value="DUF3307"/>
    <property type="match status" value="1"/>
</dbReference>
<protein>
    <recommendedName>
        <fullName evidence="3">DUF3307 domain-containing protein</fullName>
    </recommendedName>
</protein>
<comment type="caution">
    <text evidence="2">The sequence shown here is derived from an EMBL/GenBank/DDBJ whole genome shotgun (WGS) entry which is preliminary data.</text>
</comment>
<feature type="transmembrane region" description="Helical" evidence="1">
    <location>
        <begin position="76"/>
        <end position="96"/>
    </location>
</feature>
<dbReference type="EMBL" id="BARS01018983">
    <property type="protein sequence ID" value="GAF86584.1"/>
    <property type="molecule type" value="Genomic_DNA"/>
</dbReference>
<evidence type="ECO:0008006" key="3">
    <source>
        <dbReference type="Google" id="ProtNLM"/>
    </source>
</evidence>
<sequence length="97" mass="11213">LQGDFLANWKGKNRYIMLVHCFIYSGIIYAFLMCLGVASIWCFVILMCSHDIIDTWKCGEVKVLDLEKDITTITKLLYIDQIAHYFILICIFIGVVL</sequence>
<gene>
    <name evidence="2" type="ORF">S01H1_30813</name>
</gene>
<feature type="non-terminal residue" evidence="2">
    <location>
        <position position="1"/>
    </location>
</feature>
<keyword evidence="1" id="KW-1133">Transmembrane helix</keyword>
<keyword evidence="1" id="KW-0812">Transmembrane</keyword>
<accession>X0T048</accession>